<comment type="caution">
    <text evidence="3">The sequence shown here is derived from an EMBL/GenBank/DDBJ whole genome shotgun (WGS) entry which is preliminary data.</text>
</comment>
<dbReference type="AlphaFoldDB" id="A0A2C5YQA3"/>
<keyword evidence="2" id="KW-0732">Signal</keyword>
<organism evidence="3 4">
    <name type="scientific">Ophiocordyceps australis</name>
    <dbReference type="NCBI Taxonomy" id="1399860"/>
    <lineage>
        <taxon>Eukaryota</taxon>
        <taxon>Fungi</taxon>
        <taxon>Dikarya</taxon>
        <taxon>Ascomycota</taxon>
        <taxon>Pezizomycotina</taxon>
        <taxon>Sordariomycetes</taxon>
        <taxon>Hypocreomycetidae</taxon>
        <taxon>Hypocreales</taxon>
        <taxon>Ophiocordycipitaceae</taxon>
        <taxon>Ophiocordyceps</taxon>
    </lineage>
</organism>
<proteinExistence type="predicted"/>
<evidence type="ECO:0000256" key="1">
    <source>
        <dbReference type="SAM" id="MobiDB-lite"/>
    </source>
</evidence>
<dbReference type="EMBL" id="NJEU01000899">
    <property type="protein sequence ID" value="PHH69700.1"/>
    <property type="molecule type" value="Genomic_DNA"/>
</dbReference>
<feature type="chain" id="PRO_5012971104" description="Small secreted protein" evidence="2">
    <location>
        <begin position="18"/>
        <end position="131"/>
    </location>
</feature>
<protein>
    <recommendedName>
        <fullName evidence="5">Small secreted protein</fullName>
    </recommendedName>
</protein>
<evidence type="ECO:0000256" key="2">
    <source>
        <dbReference type="SAM" id="SignalP"/>
    </source>
</evidence>
<evidence type="ECO:0000313" key="3">
    <source>
        <dbReference type="EMBL" id="PHH69700.1"/>
    </source>
</evidence>
<evidence type="ECO:0000313" key="4">
    <source>
        <dbReference type="Proteomes" id="UP000224854"/>
    </source>
</evidence>
<accession>A0A2C5YQA3</accession>
<evidence type="ECO:0008006" key="5">
    <source>
        <dbReference type="Google" id="ProtNLM"/>
    </source>
</evidence>
<name>A0A2C5YQA3_9HYPO</name>
<feature type="signal peptide" evidence="2">
    <location>
        <begin position="1"/>
        <end position="17"/>
    </location>
</feature>
<dbReference type="Proteomes" id="UP000224854">
    <property type="component" value="Unassembled WGS sequence"/>
</dbReference>
<sequence>MKFTTTFVAALVGLAAANPSVLYSRQNQQAVQQASQFAQKGSQGLKNAADAARVLAEKLANVDEQGSIQAAEQLENALTPTKADLNELRRIGGNDLKIPEFIKIVQLGQKANTGDNPDPRRPRGGANKGRN</sequence>
<gene>
    <name evidence="3" type="ORF">CDD82_7560</name>
</gene>
<reference evidence="3 4" key="1">
    <citation type="submission" date="2017-06" db="EMBL/GenBank/DDBJ databases">
        <title>Ant-infecting Ophiocordyceps genomes reveal a high diversity of potential behavioral manipulation genes and a possible major role for enterotoxins.</title>
        <authorList>
            <person name="De Bekker C."/>
            <person name="Evans H.C."/>
            <person name="Brachmann A."/>
            <person name="Hughes D.P."/>
        </authorList>
    </citation>
    <scope>NUCLEOTIDE SEQUENCE [LARGE SCALE GENOMIC DNA]</scope>
    <source>
        <strain evidence="3 4">1348a</strain>
    </source>
</reference>
<feature type="region of interest" description="Disordered" evidence="1">
    <location>
        <begin position="107"/>
        <end position="131"/>
    </location>
</feature>
<keyword evidence="4" id="KW-1185">Reference proteome</keyword>